<evidence type="ECO:0000313" key="6">
    <source>
        <dbReference type="EMBL" id="QFQ92280.1"/>
    </source>
</evidence>
<dbReference type="AlphaFoldDB" id="A0A5P8JU45"/>
<accession>A0A5P8JU45</accession>
<evidence type="ECO:0000259" key="5">
    <source>
        <dbReference type="PROSITE" id="PS50977"/>
    </source>
</evidence>
<sequence>MSVCQLERINMRQDAIENQQEILKCAKQLFAEKGVQAVSMNLIAKTLGIGAGTLYRHYANKSMLCMALVYDDLAQFIETSQQYLAQDHHTPRHHFEQILTWYLKFREANKALLMDVDAGNVATSGSYFYTSESYQAVVGVFAEVLADNSPELNQQACQFRADMLIAMLKSDAYAYQRHTRHLDQQQLVTAITALFLAAS</sequence>
<evidence type="ECO:0000256" key="1">
    <source>
        <dbReference type="ARBA" id="ARBA00023015"/>
    </source>
</evidence>
<dbReference type="InterPro" id="IPR009057">
    <property type="entry name" value="Homeodomain-like_sf"/>
</dbReference>
<dbReference type="InterPro" id="IPR001647">
    <property type="entry name" value="HTH_TetR"/>
</dbReference>
<dbReference type="SUPFAM" id="SSF46689">
    <property type="entry name" value="Homeodomain-like"/>
    <property type="match status" value="1"/>
</dbReference>
<feature type="DNA-binding region" description="H-T-H motif" evidence="4">
    <location>
        <begin position="39"/>
        <end position="58"/>
    </location>
</feature>
<dbReference type="EMBL" id="CP045068">
    <property type="protein sequence ID" value="QFQ92280.1"/>
    <property type="molecule type" value="Genomic_DNA"/>
</dbReference>
<keyword evidence="2 4" id="KW-0238">DNA-binding</keyword>
<evidence type="ECO:0000256" key="4">
    <source>
        <dbReference type="PROSITE-ProRule" id="PRU00335"/>
    </source>
</evidence>
<dbReference type="PROSITE" id="PS50977">
    <property type="entry name" value="HTH_TETR_2"/>
    <property type="match status" value="1"/>
</dbReference>
<dbReference type="PANTHER" id="PTHR30055">
    <property type="entry name" value="HTH-TYPE TRANSCRIPTIONAL REGULATOR RUTR"/>
    <property type="match status" value="1"/>
</dbReference>
<proteinExistence type="predicted"/>
<reference evidence="6 7" key="1">
    <citation type="submission" date="2019-10" db="EMBL/GenBank/DDBJ databases">
        <title>Genome sequencing of Lactobacillus manihotivorans.</title>
        <authorList>
            <person name="Kim K."/>
        </authorList>
    </citation>
    <scope>NUCLEOTIDE SEQUENCE [LARGE SCALE GENOMIC DNA]</scope>
    <source>
        <strain evidence="6 7">LM010</strain>
    </source>
</reference>
<dbReference type="PANTHER" id="PTHR30055:SF234">
    <property type="entry name" value="HTH-TYPE TRANSCRIPTIONAL REGULATOR BETI"/>
    <property type="match status" value="1"/>
</dbReference>
<dbReference type="PRINTS" id="PR00455">
    <property type="entry name" value="HTHTETR"/>
</dbReference>
<dbReference type="GO" id="GO:0003700">
    <property type="term" value="F:DNA-binding transcription factor activity"/>
    <property type="evidence" value="ECO:0007669"/>
    <property type="project" value="TreeGrafter"/>
</dbReference>
<gene>
    <name evidence="6" type="ORF">LM010_13015</name>
</gene>
<dbReference type="InterPro" id="IPR050109">
    <property type="entry name" value="HTH-type_TetR-like_transc_reg"/>
</dbReference>
<keyword evidence="3" id="KW-0804">Transcription</keyword>
<evidence type="ECO:0000256" key="2">
    <source>
        <dbReference type="ARBA" id="ARBA00023125"/>
    </source>
</evidence>
<dbReference type="GO" id="GO:0000976">
    <property type="term" value="F:transcription cis-regulatory region binding"/>
    <property type="evidence" value="ECO:0007669"/>
    <property type="project" value="TreeGrafter"/>
</dbReference>
<dbReference type="Gene3D" id="1.10.357.10">
    <property type="entry name" value="Tetracycline Repressor, domain 2"/>
    <property type="match status" value="1"/>
</dbReference>
<name>A0A5P8JU45_9LACO</name>
<protein>
    <submittedName>
        <fullName evidence="6">TetR family transcriptional regulator</fullName>
    </submittedName>
</protein>
<evidence type="ECO:0000256" key="3">
    <source>
        <dbReference type="ARBA" id="ARBA00023163"/>
    </source>
</evidence>
<keyword evidence="1" id="KW-0805">Transcription regulation</keyword>
<organism evidence="6 7">
    <name type="scientific">Lacticaseibacillus manihotivorans</name>
    <dbReference type="NCBI Taxonomy" id="88233"/>
    <lineage>
        <taxon>Bacteria</taxon>
        <taxon>Bacillati</taxon>
        <taxon>Bacillota</taxon>
        <taxon>Bacilli</taxon>
        <taxon>Lactobacillales</taxon>
        <taxon>Lactobacillaceae</taxon>
        <taxon>Lacticaseibacillus</taxon>
    </lineage>
</organism>
<feature type="domain" description="HTH tetR-type" evidence="5">
    <location>
        <begin position="16"/>
        <end position="76"/>
    </location>
</feature>
<evidence type="ECO:0000313" key="7">
    <source>
        <dbReference type="Proteomes" id="UP000388452"/>
    </source>
</evidence>
<dbReference type="Pfam" id="PF00440">
    <property type="entry name" value="TetR_N"/>
    <property type="match status" value="1"/>
</dbReference>
<dbReference type="Proteomes" id="UP000388452">
    <property type="component" value="Chromosome"/>
</dbReference>